<dbReference type="PROSITE" id="PS50912">
    <property type="entry name" value="EAR"/>
    <property type="match status" value="1"/>
</dbReference>
<organism evidence="3 4">
    <name type="scientific">Sinocyclocheilus rhinocerous</name>
    <dbReference type="NCBI Taxonomy" id="307959"/>
    <lineage>
        <taxon>Eukaryota</taxon>
        <taxon>Metazoa</taxon>
        <taxon>Chordata</taxon>
        <taxon>Craniata</taxon>
        <taxon>Vertebrata</taxon>
        <taxon>Euteleostomi</taxon>
        <taxon>Actinopterygii</taxon>
        <taxon>Neopterygii</taxon>
        <taxon>Teleostei</taxon>
        <taxon>Ostariophysi</taxon>
        <taxon>Cypriniformes</taxon>
        <taxon>Cyprinidae</taxon>
        <taxon>Cyprininae</taxon>
        <taxon>Sinocyclocheilus</taxon>
    </lineage>
</organism>
<dbReference type="Proteomes" id="UP000472270">
    <property type="component" value="Unassembled WGS sequence"/>
</dbReference>
<evidence type="ECO:0000313" key="4">
    <source>
        <dbReference type="Proteomes" id="UP000472270"/>
    </source>
</evidence>
<proteinExistence type="predicted"/>
<keyword evidence="2" id="KW-0677">Repeat</keyword>
<keyword evidence="4" id="KW-1185">Reference proteome</keyword>
<dbReference type="AlphaFoldDB" id="A0A673LA25"/>
<reference evidence="3" key="1">
    <citation type="submission" date="2025-08" db="UniProtKB">
        <authorList>
            <consortium name="Ensembl"/>
        </authorList>
    </citation>
    <scope>IDENTIFICATION</scope>
</reference>
<dbReference type="Pfam" id="PF03736">
    <property type="entry name" value="EPTP"/>
    <property type="match status" value="1"/>
</dbReference>
<keyword evidence="1" id="KW-0732">Signal</keyword>
<accession>A0A673LA25</accession>
<evidence type="ECO:0000313" key="3">
    <source>
        <dbReference type="Ensembl" id="ENSSRHP00000075180.1"/>
    </source>
</evidence>
<sequence>MLTKSIQNRSFATKEINIMKLKLLKSMNQQFIQFQELNIQAPRAFSLVFIENREFLVGSSFKGQTRIYEHLVLDLSS</sequence>
<name>A0A673LA25_9TELE</name>
<dbReference type="InterPro" id="IPR009039">
    <property type="entry name" value="EAR"/>
</dbReference>
<protein>
    <submittedName>
        <fullName evidence="3">Uncharacterized protein</fullName>
    </submittedName>
</protein>
<evidence type="ECO:0000256" key="2">
    <source>
        <dbReference type="ARBA" id="ARBA00022737"/>
    </source>
</evidence>
<evidence type="ECO:0000256" key="1">
    <source>
        <dbReference type="ARBA" id="ARBA00022729"/>
    </source>
</evidence>
<dbReference type="Ensembl" id="ENSSRHT00000077226.1">
    <property type="protein sequence ID" value="ENSSRHP00000075180.1"/>
    <property type="gene ID" value="ENSSRHG00000037336.1"/>
</dbReference>
<reference evidence="3" key="2">
    <citation type="submission" date="2025-09" db="UniProtKB">
        <authorList>
            <consortium name="Ensembl"/>
        </authorList>
    </citation>
    <scope>IDENTIFICATION</scope>
</reference>
<dbReference type="InterPro" id="IPR005492">
    <property type="entry name" value="EPTP"/>
</dbReference>